<keyword evidence="10" id="KW-1185">Reference proteome</keyword>
<dbReference type="Pfam" id="PF08244">
    <property type="entry name" value="Glyco_hydro_32C"/>
    <property type="match status" value="1"/>
</dbReference>
<keyword evidence="6" id="KW-0732">Signal</keyword>
<dbReference type="RefSeq" id="WP_236254797.1">
    <property type="nucleotide sequence ID" value="NZ_CP036280.1"/>
</dbReference>
<feature type="chain" id="PRO_5022000984" evidence="6">
    <location>
        <begin position="26"/>
        <end position="539"/>
    </location>
</feature>
<dbReference type="Pfam" id="PF00251">
    <property type="entry name" value="Glyco_hydro_32N"/>
    <property type="match status" value="1"/>
</dbReference>
<gene>
    <name evidence="9" type="primary">sacC</name>
    <name evidence="9" type="ORF">Pan265_13680</name>
</gene>
<dbReference type="Gene3D" id="2.60.120.560">
    <property type="entry name" value="Exo-inulinase, domain 1"/>
    <property type="match status" value="1"/>
</dbReference>
<evidence type="ECO:0000256" key="5">
    <source>
        <dbReference type="SAM" id="MobiDB-lite"/>
    </source>
</evidence>
<organism evidence="9 10">
    <name type="scientific">Mucisphaera calidilacus</name>
    <dbReference type="NCBI Taxonomy" id="2527982"/>
    <lineage>
        <taxon>Bacteria</taxon>
        <taxon>Pseudomonadati</taxon>
        <taxon>Planctomycetota</taxon>
        <taxon>Phycisphaerae</taxon>
        <taxon>Phycisphaerales</taxon>
        <taxon>Phycisphaeraceae</taxon>
        <taxon>Mucisphaera</taxon>
    </lineage>
</organism>
<accession>A0A518BX14</accession>
<evidence type="ECO:0000256" key="6">
    <source>
        <dbReference type="SAM" id="SignalP"/>
    </source>
</evidence>
<evidence type="ECO:0000256" key="1">
    <source>
        <dbReference type="ARBA" id="ARBA00009902"/>
    </source>
</evidence>
<dbReference type="SMART" id="SM00640">
    <property type="entry name" value="Glyco_32"/>
    <property type="match status" value="1"/>
</dbReference>
<dbReference type="InterPro" id="IPR001362">
    <property type="entry name" value="Glyco_hydro_32"/>
</dbReference>
<dbReference type="PANTHER" id="PTHR42800:SF1">
    <property type="entry name" value="EXOINULINASE INUD (AFU_ORTHOLOGUE AFUA_5G00480)"/>
    <property type="match status" value="1"/>
</dbReference>
<evidence type="ECO:0000313" key="9">
    <source>
        <dbReference type="EMBL" id="QDU71518.1"/>
    </source>
</evidence>
<evidence type="ECO:0000259" key="8">
    <source>
        <dbReference type="Pfam" id="PF08244"/>
    </source>
</evidence>
<dbReference type="EC" id="3.2.1.80" evidence="9"/>
<evidence type="ECO:0000256" key="2">
    <source>
        <dbReference type="ARBA" id="ARBA00022801"/>
    </source>
</evidence>
<dbReference type="EMBL" id="CP036280">
    <property type="protein sequence ID" value="QDU71518.1"/>
    <property type="molecule type" value="Genomic_DNA"/>
</dbReference>
<dbReference type="InterPro" id="IPR023296">
    <property type="entry name" value="Glyco_hydro_beta-prop_sf"/>
</dbReference>
<name>A0A518BX14_9BACT</name>
<sequence length="539" mass="59830" precursor="true">MSNHTAAWCCTMILLMLLTGCEPHAPSLTPEASSVRPLPAADSPYRPAVHFTPPANWMNDPNGLIYHDGRYHLFYQHNPKGKTWGHMSWGHATSTDLIRWEHHPVAIPERGPVMAFSGSCVFDRNNTSGLGTQEQPPLVAIYTGHDGSRGVQDQRLAYSLDEGQTWAEYDNNPVLDIGLADFRDPKVFWHQPTQRWVMLVAKAKQHIIQFYASDNLKSWTLMSEFGPIGNPDVNHWECPELLHAPIINRTGERAWILQFDLGSHGPAGGPGSAYIVGDFDGQRFTPCSETGLQWVDHGPDFFALQAFNDAPGDRPIWLAWMDSWIYAHDAPTHPWRGVMTLPRKVSLLDSQHGPRLIQSPLLGTTHSLFQQKGPRRLRPGVHPFREVPLPDAYALRCAWAAEGAERYGIRVHEAGDEATVIAYDVETSTWSLDRRNSGLTSFSPAFARLFRAPVRDGKPNPGEGQVWVVVDRGSVELFASDGEITITARVYPTAERRGLSFFAEGGKVSLNTLELHAFASPTDHPSSSTTISESGRQGG</sequence>
<feature type="domain" description="Glycosyl hydrolase family 32 C-terminal" evidence="8">
    <location>
        <begin position="394"/>
        <end position="516"/>
    </location>
</feature>
<dbReference type="GO" id="GO:0005987">
    <property type="term" value="P:sucrose catabolic process"/>
    <property type="evidence" value="ECO:0007669"/>
    <property type="project" value="TreeGrafter"/>
</dbReference>
<protein>
    <submittedName>
        <fullName evidence="9">Levanase</fullName>
        <ecNumber evidence="9">3.2.1.80</ecNumber>
    </submittedName>
</protein>
<proteinExistence type="inferred from homology"/>
<dbReference type="InterPro" id="IPR013148">
    <property type="entry name" value="Glyco_hydro_32_N"/>
</dbReference>
<dbReference type="GO" id="GO:0004575">
    <property type="term" value="F:sucrose alpha-glucosidase activity"/>
    <property type="evidence" value="ECO:0007669"/>
    <property type="project" value="TreeGrafter"/>
</dbReference>
<dbReference type="InterPro" id="IPR013320">
    <property type="entry name" value="ConA-like_dom_sf"/>
</dbReference>
<feature type="compositionally biased region" description="Polar residues" evidence="5">
    <location>
        <begin position="523"/>
        <end position="539"/>
    </location>
</feature>
<dbReference type="GO" id="GO:0005737">
    <property type="term" value="C:cytoplasm"/>
    <property type="evidence" value="ECO:0007669"/>
    <property type="project" value="TreeGrafter"/>
</dbReference>
<evidence type="ECO:0000256" key="4">
    <source>
        <dbReference type="RuleBase" id="RU362110"/>
    </source>
</evidence>
<dbReference type="InterPro" id="IPR018053">
    <property type="entry name" value="Glyco_hydro_32_AS"/>
</dbReference>
<feature type="signal peptide" evidence="6">
    <location>
        <begin position="1"/>
        <end position="25"/>
    </location>
</feature>
<feature type="region of interest" description="Disordered" evidence="5">
    <location>
        <begin position="519"/>
        <end position="539"/>
    </location>
</feature>
<evidence type="ECO:0000256" key="3">
    <source>
        <dbReference type="ARBA" id="ARBA00023295"/>
    </source>
</evidence>
<reference evidence="9 10" key="1">
    <citation type="submission" date="2019-02" db="EMBL/GenBank/DDBJ databases">
        <title>Deep-cultivation of Planctomycetes and their phenomic and genomic characterization uncovers novel biology.</title>
        <authorList>
            <person name="Wiegand S."/>
            <person name="Jogler M."/>
            <person name="Boedeker C."/>
            <person name="Pinto D."/>
            <person name="Vollmers J."/>
            <person name="Rivas-Marin E."/>
            <person name="Kohn T."/>
            <person name="Peeters S.H."/>
            <person name="Heuer A."/>
            <person name="Rast P."/>
            <person name="Oberbeckmann S."/>
            <person name="Bunk B."/>
            <person name="Jeske O."/>
            <person name="Meyerdierks A."/>
            <person name="Storesund J.E."/>
            <person name="Kallscheuer N."/>
            <person name="Luecker S."/>
            <person name="Lage O.M."/>
            <person name="Pohl T."/>
            <person name="Merkel B.J."/>
            <person name="Hornburger P."/>
            <person name="Mueller R.-W."/>
            <person name="Bruemmer F."/>
            <person name="Labrenz M."/>
            <person name="Spormann A.M."/>
            <person name="Op den Camp H."/>
            <person name="Overmann J."/>
            <person name="Amann R."/>
            <person name="Jetten M.S.M."/>
            <person name="Mascher T."/>
            <person name="Medema M.H."/>
            <person name="Devos D.P."/>
            <person name="Kaster A.-K."/>
            <person name="Ovreas L."/>
            <person name="Rohde M."/>
            <person name="Galperin M.Y."/>
            <person name="Jogler C."/>
        </authorList>
    </citation>
    <scope>NUCLEOTIDE SEQUENCE [LARGE SCALE GENOMIC DNA]</scope>
    <source>
        <strain evidence="9 10">Pan265</strain>
    </source>
</reference>
<evidence type="ECO:0000313" key="10">
    <source>
        <dbReference type="Proteomes" id="UP000320386"/>
    </source>
</evidence>
<keyword evidence="2 4" id="KW-0378">Hydrolase</keyword>
<dbReference type="Gene3D" id="2.115.10.20">
    <property type="entry name" value="Glycosyl hydrolase domain, family 43"/>
    <property type="match status" value="1"/>
</dbReference>
<dbReference type="SUPFAM" id="SSF75005">
    <property type="entry name" value="Arabinanase/levansucrase/invertase"/>
    <property type="match status" value="1"/>
</dbReference>
<dbReference type="PANTHER" id="PTHR42800">
    <property type="entry name" value="EXOINULINASE INUD (AFU_ORTHOLOGUE AFUA_5G00480)"/>
    <property type="match status" value="1"/>
</dbReference>
<dbReference type="AlphaFoldDB" id="A0A518BX14"/>
<feature type="domain" description="Glycosyl hydrolase family 32 N-terminal" evidence="7">
    <location>
        <begin position="50"/>
        <end position="360"/>
    </location>
</feature>
<dbReference type="PROSITE" id="PS00609">
    <property type="entry name" value="GLYCOSYL_HYDROL_F32"/>
    <property type="match status" value="1"/>
</dbReference>
<dbReference type="SUPFAM" id="SSF49899">
    <property type="entry name" value="Concanavalin A-like lectins/glucanases"/>
    <property type="match status" value="1"/>
</dbReference>
<dbReference type="CDD" id="cd18622">
    <property type="entry name" value="GH32_Inu-like"/>
    <property type="match status" value="1"/>
</dbReference>
<dbReference type="InterPro" id="IPR013189">
    <property type="entry name" value="Glyco_hydro_32_C"/>
</dbReference>
<dbReference type="KEGG" id="mcad:Pan265_13680"/>
<keyword evidence="3 4" id="KW-0326">Glycosidase</keyword>
<evidence type="ECO:0000259" key="7">
    <source>
        <dbReference type="Pfam" id="PF00251"/>
    </source>
</evidence>
<dbReference type="GO" id="GO:0051669">
    <property type="term" value="F:fructan beta-fructosidase activity"/>
    <property type="evidence" value="ECO:0007669"/>
    <property type="project" value="UniProtKB-EC"/>
</dbReference>
<dbReference type="Proteomes" id="UP000320386">
    <property type="component" value="Chromosome"/>
</dbReference>
<comment type="similarity">
    <text evidence="1 4">Belongs to the glycosyl hydrolase 32 family.</text>
</comment>